<proteinExistence type="predicted"/>
<protein>
    <submittedName>
        <fullName evidence="1">Uncharacterized protein</fullName>
    </submittedName>
</protein>
<dbReference type="Proteomes" id="UP000724874">
    <property type="component" value="Unassembled WGS sequence"/>
</dbReference>
<reference evidence="1" key="1">
    <citation type="submission" date="2020-11" db="EMBL/GenBank/DDBJ databases">
        <authorList>
            <consortium name="DOE Joint Genome Institute"/>
            <person name="Ahrendt S."/>
            <person name="Riley R."/>
            <person name="Andreopoulos W."/>
            <person name="LaButti K."/>
            <person name="Pangilinan J."/>
            <person name="Ruiz-duenas F.J."/>
            <person name="Barrasa J.M."/>
            <person name="Sanchez-Garcia M."/>
            <person name="Camarero S."/>
            <person name="Miyauchi S."/>
            <person name="Serrano A."/>
            <person name="Linde D."/>
            <person name="Babiker R."/>
            <person name="Drula E."/>
            <person name="Ayuso-Fernandez I."/>
            <person name="Pacheco R."/>
            <person name="Padilla G."/>
            <person name="Ferreira P."/>
            <person name="Barriuso J."/>
            <person name="Kellner H."/>
            <person name="Castanera R."/>
            <person name="Alfaro M."/>
            <person name="Ramirez L."/>
            <person name="Pisabarro A.G."/>
            <person name="Kuo A."/>
            <person name="Tritt A."/>
            <person name="Lipzen A."/>
            <person name="He G."/>
            <person name="Yan M."/>
            <person name="Ng V."/>
            <person name="Cullen D."/>
            <person name="Martin F."/>
            <person name="Rosso M.-N."/>
            <person name="Henrissat B."/>
            <person name="Hibbett D."/>
            <person name="Martinez A.T."/>
            <person name="Grigoriev I.V."/>
        </authorList>
    </citation>
    <scope>NUCLEOTIDE SEQUENCE</scope>
    <source>
        <strain evidence="1">AH 44721</strain>
    </source>
</reference>
<gene>
    <name evidence="1" type="ORF">CPB84DRAFT_277705</name>
</gene>
<sequence>MRRREKFPTSNTITIRRRLPLLINAFQLRKGSMGTALVRLNLLRSFFLRQDLSHPRPGRENNLRVRLVLSDTVAASSAVATIICAMNVCTTNGVAATGAEDQLPPLTAYAQFRSDLRTAHPPCLLIPHRFPSGTMGMHLICFLRICSFYFTCTQTDYEHHPGYSCSYVLKSIVKE</sequence>
<name>A0A9P5TIT9_GYMJU</name>
<dbReference type="EMBL" id="JADNYJ010000141">
    <property type="protein sequence ID" value="KAF8880337.1"/>
    <property type="molecule type" value="Genomic_DNA"/>
</dbReference>
<accession>A0A9P5TIT9</accession>
<dbReference type="AlphaFoldDB" id="A0A9P5TIT9"/>
<evidence type="ECO:0000313" key="2">
    <source>
        <dbReference type="Proteomes" id="UP000724874"/>
    </source>
</evidence>
<comment type="caution">
    <text evidence="1">The sequence shown here is derived from an EMBL/GenBank/DDBJ whole genome shotgun (WGS) entry which is preliminary data.</text>
</comment>
<keyword evidence="2" id="KW-1185">Reference proteome</keyword>
<evidence type="ECO:0000313" key="1">
    <source>
        <dbReference type="EMBL" id="KAF8880337.1"/>
    </source>
</evidence>
<organism evidence="1 2">
    <name type="scientific">Gymnopilus junonius</name>
    <name type="common">Spectacular rustgill mushroom</name>
    <name type="synonym">Gymnopilus spectabilis subsp. junonius</name>
    <dbReference type="NCBI Taxonomy" id="109634"/>
    <lineage>
        <taxon>Eukaryota</taxon>
        <taxon>Fungi</taxon>
        <taxon>Dikarya</taxon>
        <taxon>Basidiomycota</taxon>
        <taxon>Agaricomycotina</taxon>
        <taxon>Agaricomycetes</taxon>
        <taxon>Agaricomycetidae</taxon>
        <taxon>Agaricales</taxon>
        <taxon>Agaricineae</taxon>
        <taxon>Hymenogastraceae</taxon>
        <taxon>Gymnopilus</taxon>
    </lineage>
</organism>